<protein>
    <submittedName>
        <fullName evidence="2">TadE family protein</fullName>
    </submittedName>
</protein>
<evidence type="ECO:0000313" key="3">
    <source>
        <dbReference type="Proteomes" id="UP000000628"/>
    </source>
</evidence>
<sequence>MRLPAHSTREDGMATVEFIGVVIALLIPIIYIITAVSAVQAAQFSADAAAYEAARAYTLSRSQGQGREHAALIAQQIFADQGFTSAPTIAASCDRGDCLTPGGIVSVTVSYEVPLPLITQFMPVSIPVSSQSSSVVGVYVYRGGA</sequence>
<evidence type="ECO:0000313" key="2">
    <source>
        <dbReference type="EMBL" id="ACV08523.1"/>
    </source>
</evidence>
<keyword evidence="1" id="KW-0812">Transmembrane</keyword>
<dbReference type="KEGG" id="jde:Jden_0861"/>
<keyword evidence="1" id="KW-1133">Transmembrane helix</keyword>
<dbReference type="AlphaFoldDB" id="C7R2F2"/>
<dbReference type="EMBL" id="CP001706">
    <property type="protein sequence ID" value="ACV08523.1"/>
    <property type="molecule type" value="Genomic_DNA"/>
</dbReference>
<feature type="transmembrane region" description="Helical" evidence="1">
    <location>
        <begin position="12"/>
        <end position="33"/>
    </location>
</feature>
<accession>C7R2F2</accession>
<name>C7R2F2_JONDD</name>
<dbReference type="STRING" id="471856.Jden_0861"/>
<keyword evidence="1" id="KW-0472">Membrane</keyword>
<gene>
    <name evidence="2" type="ordered locus">Jden_0861</name>
</gene>
<keyword evidence="3" id="KW-1185">Reference proteome</keyword>
<organism evidence="2 3">
    <name type="scientific">Jonesia denitrificans (strain ATCC 14870 / DSM 20603 / BCRC 15368 / CIP 55.134 / JCM 11481 / NBRC 15587 / NCTC 10816 / Prevot 55134)</name>
    <name type="common">Listeria denitrificans</name>
    <dbReference type="NCBI Taxonomy" id="471856"/>
    <lineage>
        <taxon>Bacteria</taxon>
        <taxon>Bacillati</taxon>
        <taxon>Actinomycetota</taxon>
        <taxon>Actinomycetes</taxon>
        <taxon>Micrococcales</taxon>
        <taxon>Jonesiaceae</taxon>
        <taxon>Jonesia</taxon>
    </lineage>
</organism>
<dbReference type="Proteomes" id="UP000000628">
    <property type="component" value="Chromosome"/>
</dbReference>
<proteinExistence type="predicted"/>
<dbReference type="HOGENOM" id="CLU_116587_2_0_11"/>
<reference evidence="2 3" key="1">
    <citation type="journal article" date="2009" name="Stand. Genomic Sci.">
        <title>Complete genome sequence of Jonesia denitrificans type strain (Prevot 55134).</title>
        <authorList>
            <person name="Pukall R."/>
            <person name="Gehrich-Schroter G."/>
            <person name="Lapidus A."/>
            <person name="Nolan M."/>
            <person name="Glavina Del Rio T."/>
            <person name="Lucas S."/>
            <person name="Chen F."/>
            <person name="Tice H."/>
            <person name="Pitluck S."/>
            <person name="Cheng J.F."/>
            <person name="Copeland A."/>
            <person name="Saunders E."/>
            <person name="Brettin T."/>
            <person name="Detter J.C."/>
            <person name="Bruce D."/>
            <person name="Goodwin L."/>
            <person name="Pati A."/>
            <person name="Ivanova N."/>
            <person name="Mavromatis K."/>
            <person name="Ovchinnikova G."/>
            <person name="Chen A."/>
            <person name="Palaniappan K."/>
            <person name="Land M."/>
            <person name="Hauser L."/>
            <person name="Chang Y.J."/>
            <person name="Jeffries C.D."/>
            <person name="Chain P."/>
            <person name="Goker M."/>
            <person name="Bristow J."/>
            <person name="Eisen J.A."/>
            <person name="Markowitz V."/>
            <person name="Hugenholtz P."/>
            <person name="Kyrpides N.C."/>
            <person name="Klenk H.P."/>
            <person name="Han C."/>
        </authorList>
    </citation>
    <scope>NUCLEOTIDE SEQUENCE [LARGE SCALE GENOMIC DNA]</scope>
    <source>
        <strain evidence="3">ATCC 14870 / DSM 20603 / BCRC 15368 / CIP 55.134 / JCM 11481 / NBRC 15587 / NCTC 10816 / Prevot 55134</strain>
    </source>
</reference>
<evidence type="ECO:0000256" key="1">
    <source>
        <dbReference type="SAM" id="Phobius"/>
    </source>
</evidence>
<dbReference type="eggNOG" id="ENOG503343S">
    <property type="taxonomic scope" value="Bacteria"/>
</dbReference>